<evidence type="ECO:0000256" key="3">
    <source>
        <dbReference type="SAM" id="MobiDB-lite"/>
    </source>
</evidence>
<evidence type="ECO:0000256" key="2">
    <source>
        <dbReference type="PROSITE-ProRule" id="PRU00076"/>
    </source>
</evidence>
<evidence type="ECO:0000256" key="1">
    <source>
        <dbReference type="ARBA" id="ARBA00023157"/>
    </source>
</evidence>
<dbReference type="EMBL" id="HBUF01115870">
    <property type="protein sequence ID" value="CAG6641145.1"/>
    <property type="molecule type" value="Transcribed_RNA"/>
</dbReference>
<feature type="compositionally biased region" description="Low complexity" evidence="3">
    <location>
        <begin position="244"/>
        <end position="279"/>
    </location>
</feature>
<feature type="region of interest" description="Disordered" evidence="3">
    <location>
        <begin position="159"/>
        <end position="217"/>
    </location>
</feature>
<dbReference type="InterPro" id="IPR013320">
    <property type="entry name" value="ConA-like_dom_sf"/>
</dbReference>
<name>A0A8D8R1A4_9HEMI</name>
<dbReference type="Pfam" id="PF00008">
    <property type="entry name" value="EGF"/>
    <property type="match status" value="1"/>
</dbReference>
<dbReference type="PROSITE" id="PS50026">
    <property type="entry name" value="EGF_3"/>
    <property type="match status" value="1"/>
</dbReference>
<dbReference type="SUPFAM" id="SSF49899">
    <property type="entry name" value="Concanavalin A-like lectins/glucanases"/>
    <property type="match status" value="1"/>
</dbReference>
<dbReference type="PROSITE" id="PS00022">
    <property type="entry name" value="EGF_1"/>
    <property type="match status" value="1"/>
</dbReference>
<dbReference type="PROSITE" id="PS01186">
    <property type="entry name" value="EGF_2"/>
    <property type="match status" value="1"/>
</dbReference>
<proteinExistence type="predicted"/>
<comment type="caution">
    <text evidence="2">Lacks conserved residue(s) required for the propagation of feature annotation.</text>
</comment>
<dbReference type="CDD" id="cd00110">
    <property type="entry name" value="LamG"/>
    <property type="match status" value="1"/>
</dbReference>
<dbReference type="Gene3D" id="2.60.120.200">
    <property type="match status" value="1"/>
</dbReference>
<feature type="region of interest" description="Disordered" evidence="3">
    <location>
        <begin position="233"/>
        <end position="286"/>
    </location>
</feature>
<sequence length="477" mass="52236">MTGRYCECLVTGQNQRDFDCSYVRTTTVGWTTNDTFPPDWTDDTTESSDRTFWTESTERIDSFTTAGREGKEFVTTHYSQTTRKLTKPTSSTVPEETVVTMDTTRPRVTTELGGDEATEVTDIDNNQQTIGLSTVKESEISTTPSSITTVFGEIDVETTTQQPKVEENEIPSDEVTTENEKETTITPIMFGTDTTHDTTRTPTVTSAKTSIPEKPTVFTPLNTTIKFTTLHPASQRNDTSDMNTAVTTSSTPTTSKVTRPFGTRPSSPPKVSSTTTTRVYPPSPEVEDTFTIAAPDYSTTDTIDSELEPDKTTLTPAEDVNKVTVKTPTASTKKTETTFMTESFPSTTEMPDCTKIPCLNGGTCFFSKQGPKCACKLGWEGALCEDVQGIRTPAFTGRSYLTHGLNSTSGVVLGLGVRTLAPTGLIFYAQVSSNIYMSLYLEDGLLKFQFSCGVQTMLFSEVQIRVNNGFDINILAM</sequence>
<keyword evidence="1 2" id="KW-1015">Disulfide bond</keyword>
<evidence type="ECO:0000259" key="4">
    <source>
        <dbReference type="PROSITE" id="PS50026"/>
    </source>
</evidence>
<keyword evidence="2" id="KW-0245">EGF-like domain</keyword>
<dbReference type="CDD" id="cd00054">
    <property type="entry name" value="EGF_CA"/>
    <property type="match status" value="1"/>
</dbReference>
<protein>
    <submittedName>
        <fullName evidence="5">Protein eyes shut</fullName>
    </submittedName>
</protein>
<organism evidence="5">
    <name type="scientific">Cacopsylla melanoneura</name>
    <dbReference type="NCBI Taxonomy" id="428564"/>
    <lineage>
        <taxon>Eukaryota</taxon>
        <taxon>Metazoa</taxon>
        <taxon>Ecdysozoa</taxon>
        <taxon>Arthropoda</taxon>
        <taxon>Hexapoda</taxon>
        <taxon>Insecta</taxon>
        <taxon>Pterygota</taxon>
        <taxon>Neoptera</taxon>
        <taxon>Paraneoptera</taxon>
        <taxon>Hemiptera</taxon>
        <taxon>Sternorrhyncha</taxon>
        <taxon>Psylloidea</taxon>
        <taxon>Psyllidae</taxon>
        <taxon>Psyllinae</taxon>
        <taxon>Cacopsylla</taxon>
    </lineage>
</organism>
<feature type="domain" description="EGF-like" evidence="4">
    <location>
        <begin position="349"/>
        <end position="385"/>
    </location>
</feature>
<dbReference type="AlphaFoldDB" id="A0A8D8R1A4"/>
<dbReference type="Gene3D" id="2.10.25.10">
    <property type="entry name" value="Laminin"/>
    <property type="match status" value="1"/>
</dbReference>
<dbReference type="SMART" id="SM00181">
    <property type="entry name" value="EGF"/>
    <property type="match status" value="1"/>
</dbReference>
<dbReference type="InterPro" id="IPR000742">
    <property type="entry name" value="EGF"/>
</dbReference>
<feature type="disulfide bond" evidence="2">
    <location>
        <begin position="375"/>
        <end position="384"/>
    </location>
</feature>
<reference evidence="5" key="1">
    <citation type="submission" date="2021-05" db="EMBL/GenBank/DDBJ databases">
        <authorList>
            <person name="Alioto T."/>
            <person name="Alioto T."/>
            <person name="Gomez Garrido J."/>
        </authorList>
    </citation>
    <scope>NUCLEOTIDE SEQUENCE</scope>
</reference>
<feature type="compositionally biased region" description="Acidic residues" evidence="3">
    <location>
        <begin position="168"/>
        <end position="177"/>
    </location>
</feature>
<feature type="compositionally biased region" description="Polar residues" evidence="3">
    <location>
        <begin position="233"/>
        <end position="243"/>
    </location>
</feature>
<dbReference type="Pfam" id="PF02210">
    <property type="entry name" value="Laminin_G_2"/>
    <property type="match status" value="1"/>
</dbReference>
<dbReference type="InterPro" id="IPR001791">
    <property type="entry name" value="Laminin_G"/>
</dbReference>
<evidence type="ECO:0000313" key="5">
    <source>
        <dbReference type="EMBL" id="CAG6641145.1"/>
    </source>
</evidence>
<accession>A0A8D8R1A4</accession>